<feature type="transmembrane region" description="Helical" evidence="1">
    <location>
        <begin position="15"/>
        <end position="37"/>
    </location>
</feature>
<dbReference type="AlphaFoldDB" id="A0A1H7W752"/>
<organism evidence="2 3">
    <name type="scientific">Olivibacter domesticus</name>
    <name type="common">Pseudosphingobacterium domesticum</name>
    <dbReference type="NCBI Taxonomy" id="407022"/>
    <lineage>
        <taxon>Bacteria</taxon>
        <taxon>Pseudomonadati</taxon>
        <taxon>Bacteroidota</taxon>
        <taxon>Sphingobacteriia</taxon>
        <taxon>Sphingobacteriales</taxon>
        <taxon>Sphingobacteriaceae</taxon>
        <taxon>Olivibacter</taxon>
    </lineage>
</organism>
<accession>A0A1H7W752</accession>
<dbReference type="STRING" id="407022.SAMN05661044_04429"/>
<evidence type="ECO:0000313" key="2">
    <source>
        <dbReference type="EMBL" id="SEM16808.1"/>
    </source>
</evidence>
<protein>
    <submittedName>
        <fullName evidence="2">Uncharacterized protein</fullName>
    </submittedName>
</protein>
<dbReference type="Proteomes" id="UP000199421">
    <property type="component" value="Unassembled WGS sequence"/>
</dbReference>
<gene>
    <name evidence="2" type="ORF">SAMN05661044_04429</name>
</gene>
<proteinExistence type="predicted"/>
<sequence length="57" mass="6933">MRKREPLSINQPKPIILNVIIDVLFFKFHFLFLHTFFSAISTCMYLDYYETIQFRSV</sequence>
<keyword evidence="1" id="KW-0812">Transmembrane</keyword>
<keyword evidence="1" id="KW-1133">Transmembrane helix</keyword>
<dbReference type="EMBL" id="FOAF01000008">
    <property type="protein sequence ID" value="SEM16808.1"/>
    <property type="molecule type" value="Genomic_DNA"/>
</dbReference>
<keyword evidence="3" id="KW-1185">Reference proteome</keyword>
<name>A0A1H7W752_OLID1</name>
<keyword evidence="1" id="KW-0472">Membrane</keyword>
<evidence type="ECO:0000256" key="1">
    <source>
        <dbReference type="SAM" id="Phobius"/>
    </source>
</evidence>
<evidence type="ECO:0000313" key="3">
    <source>
        <dbReference type="Proteomes" id="UP000199421"/>
    </source>
</evidence>
<reference evidence="3" key="1">
    <citation type="submission" date="2016-10" db="EMBL/GenBank/DDBJ databases">
        <authorList>
            <person name="Varghese N."/>
            <person name="Submissions S."/>
        </authorList>
    </citation>
    <scope>NUCLEOTIDE SEQUENCE [LARGE SCALE GENOMIC DNA]</scope>
    <source>
        <strain evidence="3">DSM 18733</strain>
    </source>
</reference>